<feature type="chain" id="PRO_5046971462" evidence="3">
    <location>
        <begin position="19"/>
        <end position="264"/>
    </location>
</feature>
<keyword evidence="2" id="KW-1133">Transmembrane helix</keyword>
<feature type="region of interest" description="Disordered" evidence="1">
    <location>
        <begin position="109"/>
        <end position="130"/>
    </location>
</feature>
<keyword evidence="2" id="KW-0472">Membrane</keyword>
<feature type="transmembrane region" description="Helical" evidence="2">
    <location>
        <begin position="240"/>
        <end position="263"/>
    </location>
</feature>
<evidence type="ECO:0000313" key="5">
    <source>
        <dbReference type="Proteomes" id="UP001480595"/>
    </source>
</evidence>
<dbReference type="EMBL" id="JAQQWL010000010">
    <property type="protein sequence ID" value="KAK8054530.1"/>
    <property type="molecule type" value="Genomic_DNA"/>
</dbReference>
<dbReference type="Proteomes" id="UP001480595">
    <property type="component" value="Unassembled WGS sequence"/>
</dbReference>
<proteinExistence type="predicted"/>
<dbReference type="RefSeq" id="XP_066713176.1">
    <property type="nucleotide sequence ID" value="XM_066861006.1"/>
</dbReference>
<dbReference type="GeneID" id="92094069"/>
<feature type="region of interest" description="Disordered" evidence="1">
    <location>
        <begin position="206"/>
        <end position="238"/>
    </location>
</feature>
<sequence length="264" mass="28537">MRLQVPVAIVASATQALAVCTEWEHSRNYENSQAEIPTDNQLEIEHLECPARKEDCRLAGPKEYNVTAHPFIELVGARVHGGNYPLPWALPRDEADAIYRLAEQGFNDEEDRARNRSARKDRPPHHHRFAPLAGTVSSANLSRSMLDVGAGHNVSLGWNPYHVISNGVLGGCSNETLNGKLVAVAAPFRGPRQEVDQTRLLDGVWIKTGDGDKDGETNGTSDGEGDGEGQTKEDDPDSGAAMLSMGLFSWAVVGSGVLAMGFIL</sequence>
<keyword evidence="3" id="KW-0732">Signal</keyword>
<reference evidence="4 5" key="1">
    <citation type="submission" date="2023-01" db="EMBL/GenBank/DDBJ databases">
        <title>Analysis of 21 Apiospora genomes using comparative genomics revels a genus with tremendous synthesis potential of carbohydrate active enzymes and secondary metabolites.</title>
        <authorList>
            <person name="Sorensen T."/>
        </authorList>
    </citation>
    <scope>NUCLEOTIDE SEQUENCE [LARGE SCALE GENOMIC DNA]</scope>
    <source>
        <strain evidence="4 5">CBS 135458</strain>
    </source>
</reference>
<evidence type="ECO:0000313" key="4">
    <source>
        <dbReference type="EMBL" id="KAK8054530.1"/>
    </source>
</evidence>
<protein>
    <submittedName>
        <fullName evidence="4">Uncharacterized protein</fullName>
    </submittedName>
</protein>
<keyword evidence="2" id="KW-0812">Transmembrane</keyword>
<accession>A0ABR1U8V9</accession>
<evidence type="ECO:0000256" key="3">
    <source>
        <dbReference type="SAM" id="SignalP"/>
    </source>
</evidence>
<evidence type="ECO:0000256" key="2">
    <source>
        <dbReference type="SAM" id="Phobius"/>
    </source>
</evidence>
<organism evidence="4 5">
    <name type="scientific">Apiospora phragmitis</name>
    <dbReference type="NCBI Taxonomy" id="2905665"/>
    <lineage>
        <taxon>Eukaryota</taxon>
        <taxon>Fungi</taxon>
        <taxon>Dikarya</taxon>
        <taxon>Ascomycota</taxon>
        <taxon>Pezizomycotina</taxon>
        <taxon>Sordariomycetes</taxon>
        <taxon>Xylariomycetidae</taxon>
        <taxon>Amphisphaeriales</taxon>
        <taxon>Apiosporaceae</taxon>
        <taxon>Apiospora</taxon>
    </lineage>
</organism>
<comment type="caution">
    <text evidence="4">The sequence shown here is derived from an EMBL/GenBank/DDBJ whole genome shotgun (WGS) entry which is preliminary data.</text>
</comment>
<gene>
    <name evidence="4" type="ORF">PG994_009597</name>
</gene>
<feature type="compositionally biased region" description="Basic and acidic residues" evidence="1">
    <location>
        <begin position="111"/>
        <end position="121"/>
    </location>
</feature>
<keyword evidence="5" id="KW-1185">Reference proteome</keyword>
<feature type="signal peptide" evidence="3">
    <location>
        <begin position="1"/>
        <end position="18"/>
    </location>
</feature>
<evidence type="ECO:0000256" key="1">
    <source>
        <dbReference type="SAM" id="MobiDB-lite"/>
    </source>
</evidence>
<name>A0ABR1U8V9_9PEZI</name>